<evidence type="ECO:0000313" key="15">
    <source>
        <dbReference type="WBParaSite" id="SMUV_0000298201-mRNA-1"/>
    </source>
</evidence>
<evidence type="ECO:0000256" key="8">
    <source>
        <dbReference type="PIRSR" id="PIRSR634016-1"/>
    </source>
</evidence>
<dbReference type="SUPFAM" id="SSF63737">
    <property type="entry name" value="Leukotriene A4 hydrolase N-terminal domain"/>
    <property type="match status" value="2"/>
</dbReference>
<keyword evidence="5" id="KW-0378">Hydrolase</keyword>
<dbReference type="GO" id="GO:0006508">
    <property type="term" value="P:proteolysis"/>
    <property type="evidence" value="ECO:0007669"/>
    <property type="project" value="UniProtKB-KW"/>
</dbReference>
<accession>A0A158R4C2</accession>
<dbReference type="InterPro" id="IPR034016">
    <property type="entry name" value="M1_APN-typ"/>
</dbReference>
<dbReference type="GO" id="GO:0008270">
    <property type="term" value="F:zinc ion binding"/>
    <property type="evidence" value="ECO:0007669"/>
    <property type="project" value="InterPro"/>
</dbReference>
<keyword evidence="6 9" id="KW-0862">Zinc</keyword>
<comment type="cofactor">
    <cofactor evidence="9">
        <name>Zn(2+)</name>
        <dbReference type="ChEBI" id="CHEBI:29105"/>
    </cofactor>
    <text evidence="9">Binds 1 zinc ion per subunit.</text>
</comment>
<dbReference type="GO" id="GO:0005737">
    <property type="term" value="C:cytoplasm"/>
    <property type="evidence" value="ECO:0007669"/>
    <property type="project" value="TreeGrafter"/>
</dbReference>
<dbReference type="PRINTS" id="PR00756">
    <property type="entry name" value="ALADIPTASE"/>
</dbReference>
<dbReference type="Proteomes" id="UP000046393">
    <property type="component" value="Unplaced"/>
</dbReference>
<evidence type="ECO:0000313" key="14">
    <source>
        <dbReference type="Proteomes" id="UP000046393"/>
    </source>
</evidence>
<feature type="site" description="Transition state stabilizer" evidence="10">
    <location>
        <position position="444"/>
    </location>
</feature>
<evidence type="ECO:0000256" key="6">
    <source>
        <dbReference type="ARBA" id="ARBA00022833"/>
    </source>
</evidence>
<dbReference type="Pfam" id="PF01433">
    <property type="entry name" value="Peptidase_M1"/>
    <property type="match status" value="2"/>
</dbReference>
<dbReference type="InterPro" id="IPR045357">
    <property type="entry name" value="Aminopeptidase_N-like_N"/>
</dbReference>
<evidence type="ECO:0000256" key="3">
    <source>
        <dbReference type="ARBA" id="ARBA00022670"/>
    </source>
</evidence>
<dbReference type="Pfam" id="PF17900">
    <property type="entry name" value="Peptidase_M1_N"/>
    <property type="match status" value="2"/>
</dbReference>
<dbReference type="GO" id="GO:0016020">
    <property type="term" value="C:membrane"/>
    <property type="evidence" value="ECO:0007669"/>
    <property type="project" value="TreeGrafter"/>
</dbReference>
<keyword evidence="7" id="KW-0482">Metalloprotease</keyword>
<dbReference type="InterPro" id="IPR014782">
    <property type="entry name" value="Peptidase_M1_dom"/>
</dbReference>
<dbReference type="STRING" id="451379.A0A158R4C2"/>
<dbReference type="GO" id="GO:0043171">
    <property type="term" value="P:peptide catabolic process"/>
    <property type="evidence" value="ECO:0007669"/>
    <property type="project" value="TreeGrafter"/>
</dbReference>
<feature type="active site" description="Proton acceptor" evidence="8">
    <location>
        <position position="355"/>
    </location>
</feature>
<evidence type="ECO:0000256" key="2">
    <source>
        <dbReference type="ARBA" id="ARBA00022438"/>
    </source>
</evidence>
<dbReference type="Gene3D" id="2.60.40.1730">
    <property type="entry name" value="tricorn interacting facor f3 domain"/>
    <property type="match status" value="2"/>
</dbReference>
<feature type="domain" description="ERAP1-like C-terminal" evidence="12">
    <location>
        <begin position="601"/>
        <end position="917"/>
    </location>
</feature>
<organism evidence="14 15">
    <name type="scientific">Syphacia muris</name>
    <dbReference type="NCBI Taxonomy" id="451379"/>
    <lineage>
        <taxon>Eukaryota</taxon>
        <taxon>Metazoa</taxon>
        <taxon>Ecdysozoa</taxon>
        <taxon>Nematoda</taxon>
        <taxon>Chromadorea</taxon>
        <taxon>Rhabditida</taxon>
        <taxon>Spirurina</taxon>
        <taxon>Oxyuridomorpha</taxon>
        <taxon>Oxyuroidea</taxon>
        <taxon>Oxyuridae</taxon>
        <taxon>Syphacia</taxon>
    </lineage>
</organism>
<evidence type="ECO:0000259" key="12">
    <source>
        <dbReference type="Pfam" id="PF11838"/>
    </source>
</evidence>
<feature type="domain" description="ERAP1-like C-terminal" evidence="12">
    <location>
        <begin position="1512"/>
        <end position="1806"/>
    </location>
</feature>
<feature type="domain" description="Peptidase M1 membrane alanine aminopeptidase" evidence="11">
    <location>
        <begin position="284"/>
        <end position="493"/>
    </location>
</feature>
<dbReference type="InterPro" id="IPR050344">
    <property type="entry name" value="Peptidase_M1_aminopeptidases"/>
</dbReference>
<dbReference type="GO" id="GO:0042277">
    <property type="term" value="F:peptide binding"/>
    <property type="evidence" value="ECO:0007669"/>
    <property type="project" value="TreeGrafter"/>
</dbReference>
<evidence type="ECO:0000256" key="9">
    <source>
        <dbReference type="PIRSR" id="PIRSR634016-3"/>
    </source>
</evidence>
<keyword evidence="2" id="KW-0031">Aminopeptidase</keyword>
<evidence type="ECO:0000259" key="13">
    <source>
        <dbReference type="Pfam" id="PF17900"/>
    </source>
</evidence>
<sequence length="1845" mass="211477">MFDENVPLDFWHNAIVQGNRSSHVLPGEEEQRATQIIDSPIVPSDYYIRIQPYFPTDKVQMPKDRNMTFDGLTTILFTVRKSTKSFKLHSVNLFYSENAKIWNADSFEEIEATFTENKTLQAIEVTTSSAEKLVEGESYMIQFKYTGKINSYMDAGIYYTLFVDVDGVEHWMIATQMEPASARTVFPCIDDPGYKAVFHLTLIYPHGYIALANSMEREPIALTKDPDSNNGWDVIQFPKTLRMSTYIVAFAIGPFVSKESKTNDGVLIRVWGWTGQEEYLKNAVSTTVSCLETMTNFTNFKFPMDKSDQLGLPEFVAGAMENYGLIIYKYQYIAFNPKIHTTYSKQAAVRVVCHELAHQWFGDTVSAQWWDDLFLQEGMAAFFENYAPRQAFPEQSSFLESKFLVESFQAGLNSDAITSTNDTHVAVSHPIFYPDGPAFDDITYLKGSSVLRMIQATLGEDVFQDALRKYLKKYEFSNANHAQFFQELTNAASQAGVKDWCGQSFDADKWLTPWFVQQGFPLITVTDNQPGTSLVNVQQQPFNNLNPELGNYTYNYTWPIPLFVKGYSNNVETIQWLVPEYASKNCVDQSKPKPQTSSHGWIMYNSNSKAFVRTQYDDIAYSRLLKKIQTDPSQFTIADHIILIGDQIALLNKKRAEGKQFTFHKVLDMIDAILPTAASFGTFELTQNSFLNAMEKMFLDSADYKLFAKFVRRLIGDSYQKLGWKVTGNWEQDVSRYLIFPYAVRYDLADAASESKNLSNKFLDDCKDATKGISNCSQIHPDLRLTVYCSAVKQDTENKFFDALMTFYEQQYKNEFYFYEEYYSMLQGMACTTNKENIERLISVMLTTYRLPQNKYKLAALPFYFLTQVPKSSYIMADYLAKNYSQISASGTLEEYLNSMISTWYFKGQLKKYNDVYAQLKSSLSVDDNALFGKYNAVLTNQVEIGDRYYPDMVRFLYDNTGVVKENKENWPQQEGSIVVQEYELSVKPYVPGSAKYEWWKNMTFDGDVQIRGSTTATTLEIVLNAHRMIIEPDDITINTTVTTSVTDISKDYDKGLLRIQLSAILPPNTEFSIQIHYKGFIFGVPKKGVYTNTNYFEFNDKKGWIFATYFESGPSARSLVPCVDDPNMKAVWKVSLRHPSDTIALGNMPDLGTTYEKNGWTVTRFMPTPPMSSYLLSLACGHFASLQAVSNNDVLVRAWAWTGMEQYAEHALKTVTGTVDFMSEYFNYTYPLPKLDVLALPQYTMAGGAEEHWGFIHARYQRELIDPMYGTTEIYMNVASVCAHETIHQWFGDLVTMKAWNEVFLNEGFANYWETNGILNAFPEQKSYEAFERFRKLTVALTYDTNEALTKPIIANEPSYFTGVTYYKGATMLHMLSGAIGADKLQAGLQKYLRDYAFKNAKLTDLWEAIETAVNKTGSDNRLSISEIMEIWMHKSTLPVLKVEKDSNGIMHYTQEPYLKGQNSDISTITWNIPVWSKKANESEVLHYFIGKNGGSDEYWSRKFENNVIDNVGYKAYVMVWYSDDIWAQIYKQLTDDLTYFDEISRAQFITDSYYLLKRGSLDWSRVMDLGKLLSNENSLAPFYALKKVIDELLVRFRYTSHLDSVMDYFKIANLYDKYAWKSSKIWTENYLSALVTEYACKLQLPQCLKDAKKKFEEFARNCQYSVSGTRTCNTLQPDFRRTQYCYGLKQVSEHKELVKKLYTWSATHAKYFDRDTDNLLYALSCVANESMLEDTFNGVYPAKAFEYIAENFDGEQALQYLIKHPEMVFATAEVSDFIQAFAATLNTQQQLISLTKIDEILKSKEDHEVLLAAQETVNANIAWITTNTAAGARLMSSLNTQSS</sequence>
<feature type="domain" description="Aminopeptidase N-like N-terminal" evidence="13">
    <location>
        <begin position="981"/>
        <end position="1176"/>
    </location>
</feature>
<comment type="similarity">
    <text evidence="1">Belongs to the peptidase M1 family.</text>
</comment>
<evidence type="ECO:0000256" key="7">
    <source>
        <dbReference type="ARBA" id="ARBA00023049"/>
    </source>
</evidence>
<dbReference type="Gene3D" id="1.10.390.10">
    <property type="entry name" value="Neutral Protease Domain 2"/>
    <property type="match status" value="2"/>
</dbReference>
<name>A0A158R4C2_9BILA</name>
<feature type="domain" description="Peptidase M1 membrane alanine aminopeptidase" evidence="11">
    <location>
        <begin position="1212"/>
        <end position="1433"/>
    </location>
</feature>
<dbReference type="WBParaSite" id="SMUV_0000298201-mRNA-1">
    <property type="protein sequence ID" value="SMUV_0000298201-mRNA-1"/>
    <property type="gene ID" value="SMUV_0000298201"/>
</dbReference>
<dbReference type="InterPro" id="IPR001930">
    <property type="entry name" value="Peptidase_M1"/>
</dbReference>
<feature type="binding site" evidence="9">
    <location>
        <position position="354"/>
    </location>
    <ligand>
        <name>Zn(2+)</name>
        <dbReference type="ChEBI" id="CHEBI:29105"/>
        <note>catalytic</note>
    </ligand>
</feature>
<evidence type="ECO:0000256" key="4">
    <source>
        <dbReference type="ARBA" id="ARBA00022723"/>
    </source>
</evidence>
<dbReference type="PANTHER" id="PTHR11533">
    <property type="entry name" value="PROTEASE M1 ZINC METALLOPROTEASE"/>
    <property type="match status" value="1"/>
</dbReference>
<dbReference type="GO" id="GO:0005615">
    <property type="term" value="C:extracellular space"/>
    <property type="evidence" value="ECO:0007669"/>
    <property type="project" value="TreeGrafter"/>
</dbReference>
<dbReference type="PANTHER" id="PTHR11533:SF293">
    <property type="entry name" value="AMINOPEPTIDASE-2-RELATED"/>
    <property type="match status" value="1"/>
</dbReference>
<dbReference type="CDD" id="cd09601">
    <property type="entry name" value="M1_APN-Q_like"/>
    <property type="match status" value="2"/>
</dbReference>
<evidence type="ECO:0000256" key="1">
    <source>
        <dbReference type="ARBA" id="ARBA00010136"/>
    </source>
</evidence>
<dbReference type="InterPro" id="IPR024571">
    <property type="entry name" value="ERAP1-like_C_dom"/>
</dbReference>
<reference evidence="15" key="1">
    <citation type="submission" date="2016-04" db="UniProtKB">
        <authorList>
            <consortium name="WormBaseParasite"/>
        </authorList>
    </citation>
    <scope>IDENTIFICATION</scope>
</reference>
<feature type="binding site" evidence="9">
    <location>
        <position position="358"/>
    </location>
    <ligand>
        <name>Zn(2+)</name>
        <dbReference type="ChEBI" id="CHEBI:29105"/>
        <note>catalytic</note>
    </ligand>
</feature>
<evidence type="ECO:0000256" key="5">
    <source>
        <dbReference type="ARBA" id="ARBA00022801"/>
    </source>
</evidence>
<protein>
    <submittedName>
        <fullName evidence="15">Aminopeptidase</fullName>
    </submittedName>
</protein>
<keyword evidence="14" id="KW-1185">Reference proteome</keyword>
<keyword evidence="3" id="KW-0645">Protease</keyword>
<dbReference type="Gene3D" id="2.60.40.1910">
    <property type="match status" value="1"/>
</dbReference>
<dbReference type="InterPro" id="IPR042097">
    <property type="entry name" value="Aminopeptidase_N-like_N_sf"/>
</dbReference>
<dbReference type="GO" id="GO:0070006">
    <property type="term" value="F:metalloaminopeptidase activity"/>
    <property type="evidence" value="ECO:0007669"/>
    <property type="project" value="TreeGrafter"/>
</dbReference>
<dbReference type="Gene3D" id="1.25.50.20">
    <property type="match status" value="2"/>
</dbReference>
<dbReference type="Pfam" id="PF11838">
    <property type="entry name" value="ERAP1_C"/>
    <property type="match status" value="2"/>
</dbReference>
<dbReference type="FunFam" id="1.10.390.10:FF:000013">
    <property type="entry name" value="Aminopeptidase N"/>
    <property type="match status" value="1"/>
</dbReference>
<evidence type="ECO:0000256" key="10">
    <source>
        <dbReference type="PIRSR" id="PIRSR634016-4"/>
    </source>
</evidence>
<feature type="domain" description="Aminopeptidase N-like N-terminal" evidence="13">
    <location>
        <begin position="43"/>
        <end position="247"/>
    </location>
</feature>
<dbReference type="InterPro" id="IPR027268">
    <property type="entry name" value="Peptidase_M4/M1_CTD_sf"/>
</dbReference>
<evidence type="ECO:0000259" key="11">
    <source>
        <dbReference type="Pfam" id="PF01433"/>
    </source>
</evidence>
<feature type="binding site" evidence="9">
    <location>
        <position position="377"/>
    </location>
    <ligand>
        <name>Zn(2+)</name>
        <dbReference type="ChEBI" id="CHEBI:29105"/>
        <note>catalytic</note>
    </ligand>
</feature>
<keyword evidence="4 9" id="KW-0479">Metal-binding</keyword>
<dbReference type="SUPFAM" id="SSF55486">
    <property type="entry name" value="Metalloproteases ('zincins'), catalytic domain"/>
    <property type="match status" value="2"/>
</dbReference>
<proteinExistence type="inferred from homology"/>